<dbReference type="Gene3D" id="3.30.420.130">
    <property type="entry name" value="Dinitrogenase iron-molybdenum cofactor biosynthesis domain"/>
    <property type="match status" value="1"/>
</dbReference>
<organism evidence="1 2">
    <name type="scientific">Xanthobacter agilis</name>
    <dbReference type="NCBI Taxonomy" id="47492"/>
    <lineage>
        <taxon>Bacteria</taxon>
        <taxon>Pseudomonadati</taxon>
        <taxon>Pseudomonadota</taxon>
        <taxon>Alphaproteobacteria</taxon>
        <taxon>Hyphomicrobiales</taxon>
        <taxon>Xanthobacteraceae</taxon>
        <taxon>Xanthobacter</taxon>
    </lineage>
</organism>
<comment type="caution">
    <text evidence="1">The sequence shown here is derived from an EMBL/GenBank/DDBJ whole genome shotgun (WGS) entry which is preliminary data.</text>
</comment>
<gene>
    <name evidence="1" type="ORF">QOZ94_001919</name>
</gene>
<dbReference type="Proteomes" id="UP001241747">
    <property type="component" value="Unassembled WGS sequence"/>
</dbReference>
<protein>
    <submittedName>
        <fullName evidence="1">Nitrogen fixation protein NifX</fullName>
    </submittedName>
</protein>
<evidence type="ECO:0000313" key="1">
    <source>
        <dbReference type="EMBL" id="MDQ0505137.1"/>
    </source>
</evidence>
<keyword evidence="2" id="KW-1185">Reference proteome</keyword>
<dbReference type="InterPro" id="IPR036105">
    <property type="entry name" value="DiNase_FeMo-co_biosyn_sf"/>
</dbReference>
<sequence>MAPETQTPTLRIAVTTDSLIQLDANFAAAKQVVFYDVTPKGSEFVDVVHFQRRAKGKASGGGKAANGGRCIMDDMGDDDGTGRDPLVERVEALDGCAVLFTLGLSDVAAVRVHDLKVFPVKSERVRDIDDVIAQVQRLMTGVPPLWIRRALNRRSGSAEEDLQEY</sequence>
<reference evidence="1 2" key="1">
    <citation type="submission" date="2023-07" db="EMBL/GenBank/DDBJ databases">
        <title>Genomic Encyclopedia of Type Strains, Phase IV (KMG-IV): sequencing the most valuable type-strain genomes for metagenomic binning, comparative biology and taxonomic classification.</title>
        <authorList>
            <person name="Goeker M."/>
        </authorList>
    </citation>
    <scope>NUCLEOTIDE SEQUENCE [LARGE SCALE GENOMIC DNA]</scope>
    <source>
        <strain evidence="1 2">DSM 3770</strain>
    </source>
</reference>
<accession>A0ABU0LDA5</accession>
<proteinExistence type="predicted"/>
<dbReference type="SUPFAM" id="SSF53146">
    <property type="entry name" value="Nitrogenase accessory factor-like"/>
    <property type="match status" value="1"/>
</dbReference>
<dbReference type="EMBL" id="JAUSVY010000003">
    <property type="protein sequence ID" value="MDQ0505137.1"/>
    <property type="molecule type" value="Genomic_DNA"/>
</dbReference>
<evidence type="ECO:0000313" key="2">
    <source>
        <dbReference type="Proteomes" id="UP001241747"/>
    </source>
</evidence>
<name>A0ABU0LDA5_XANAG</name>
<dbReference type="RefSeq" id="WP_237345636.1">
    <property type="nucleotide sequence ID" value="NZ_JABWGX010000011.1"/>
</dbReference>